<proteinExistence type="predicted"/>
<feature type="region of interest" description="Disordered" evidence="2">
    <location>
        <begin position="1"/>
        <end position="26"/>
    </location>
</feature>
<dbReference type="GeneID" id="18802512"/>
<feature type="region of interest" description="Disordered" evidence="2">
    <location>
        <begin position="48"/>
        <end position="124"/>
    </location>
</feature>
<reference evidence="4" key="1">
    <citation type="journal article" date="2012" name="Science">
        <title>The Paleozoic origin of enzymatic lignin decomposition reconstructed from 31 fungal genomes.</title>
        <authorList>
            <person name="Floudas D."/>
            <person name="Binder M."/>
            <person name="Riley R."/>
            <person name="Barry K."/>
            <person name="Blanchette R.A."/>
            <person name="Henrissat B."/>
            <person name="Martinez A.T."/>
            <person name="Otillar R."/>
            <person name="Spatafora J.W."/>
            <person name="Yadav J.S."/>
            <person name="Aerts A."/>
            <person name="Benoit I."/>
            <person name="Boyd A."/>
            <person name="Carlson A."/>
            <person name="Copeland A."/>
            <person name="Coutinho P.M."/>
            <person name="de Vries R.P."/>
            <person name="Ferreira P."/>
            <person name="Findley K."/>
            <person name="Foster B."/>
            <person name="Gaskell J."/>
            <person name="Glotzer D."/>
            <person name="Gorecki P."/>
            <person name="Heitman J."/>
            <person name="Hesse C."/>
            <person name="Hori C."/>
            <person name="Igarashi K."/>
            <person name="Jurgens J.A."/>
            <person name="Kallen N."/>
            <person name="Kersten P."/>
            <person name="Kohler A."/>
            <person name="Kuees U."/>
            <person name="Kumar T.K.A."/>
            <person name="Kuo A."/>
            <person name="LaButti K."/>
            <person name="Larrondo L.F."/>
            <person name="Lindquist E."/>
            <person name="Ling A."/>
            <person name="Lombard V."/>
            <person name="Lucas S."/>
            <person name="Lundell T."/>
            <person name="Martin R."/>
            <person name="McLaughlin D.J."/>
            <person name="Morgenstern I."/>
            <person name="Morin E."/>
            <person name="Murat C."/>
            <person name="Nagy L.G."/>
            <person name="Nolan M."/>
            <person name="Ohm R.A."/>
            <person name="Patyshakuliyeva A."/>
            <person name="Rokas A."/>
            <person name="Ruiz-Duenas F.J."/>
            <person name="Sabat G."/>
            <person name="Salamov A."/>
            <person name="Samejima M."/>
            <person name="Schmutz J."/>
            <person name="Slot J.C."/>
            <person name="St John F."/>
            <person name="Stenlid J."/>
            <person name="Sun H."/>
            <person name="Sun S."/>
            <person name="Syed K."/>
            <person name="Tsang A."/>
            <person name="Wiebenga A."/>
            <person name="Young D."/>
            <person name="Pisabarro A."/>
            <person name="Eastwood D.C."/>
            <person name="Martin F."/>
            <person name="Cullen D."/>
            <person name="Grigoriev I.V."/>
            <person name="Hibbett D.S."/>
        </authorList>
    </citation>
    <scope>NUCLEOTIDE SEQUENCE [LARGE SCALE GENOMIC DNA]</scope>
    <source>
        <strain evidence="4">FP-91666</strain>
    </source>
</reference>
<evidence type="ECO:0000256" key="1">
    <source>
        <dbReference type="SAM" id="Coils"/>
    </source>
</evidence>
<feature type="compositionally biased region" description="Acidic residues" evidence="2">
    <location>
        <begin position="68"/>
        <end position="85"/>
    </location>
</feature>
<dbReference type="Proteomes" id="UP000053927">
    <property type="component" value="Unassembled WGS sequence"/>
</dbReference>
<feature type="region of interest" description="Disordered" evidence="2">
    <location>
        <begin position="277"/>
        <end position="330"/>
    </location>
</feature>
<feature type="compositionally biased region" description="Polar residues" evidence="2">
    <location>
        <begin position="365"/>
        <end position="400"/>
    </location>
</feature>
<feature type="compositionally biased region" description="Polar residues" evidence="2">
    <location>
        <begin position="49"/>
        <end position="66"/>
    </location>
</feature>
<dbReference type="RefSeq" id="XP_007311837.1">
    <property type="nucleotide sequence ID" value="XM_007311775.1"/>
</dbReference>
<name>R7RXH2_STEHR</name>
<evidence type="ECO:0000313" key="3">
    <source>
        <dbReference type="EMBL" id="EIM79062.1"/>
    </source>
</evidence>
<feature type="region of interest" description="Disordered" evidence="2">
    <location>
        <begin position="363"/>
        <end position="400"/>
    </location>
</feature>
<dbReference type="EMBL" id="JH687416">
    <property type="protein sequence ID" value="EIM79062.1"/>
    <property type="molecule type" value="Genomic_DNA"/>
</dbReference>
<dbReference type="AlphaFoldDB" id="R7RXH2"/>
<keyword evidence="1" id="KW-0175">Coiled coil</keyword>
<gene>
    <name evidence="3" type="ORF">STEHIDRAFT_164043</name>
</gene>
<protein>
    <submittedName>
        <fullName evidence="3">Uncharacterized protein</fullName>
    </submittedName>
</protein>
<feature type="compositionally biased region" description="Low complexity" evidence="2">
    <location>
        <begin position="1"/>
        <end position="23"/>
    </location>
</feature>
<dbReference type="KEGG" id="shs:STEHIDRAFT_164043"/>
<sequence>MDKAQSTESTTQAQASAQSEATSVSQGAIEDLSLALEDIVHLDALAGTELTSSPSNAVAVNSTAVSPTDEEIDELMDTGEPELPADFDPSKTDEGQNQVPDESNIDHALNKPSNSTTIPTASGGAKLDSEFAKIEQEFNSTGGSAWNPALSVPQYHHGTRTILHSPRLCRSCKERVVHMNGCYKFPGMTDAIAARQSNDESVIAEAKKSQYSEDTRKHYEIVKHKDDKIVALTAETTAQLETINGLKIELKNANSELEETKRKVVDQSIQVKLLKKQLTDASESKSNKKKHKSSPKAKTGASAQDSELTSSANPASQKISTTSNDEPPAIVDNDVSMEVENPQTVEPINLISTGEPEAEIVSSVGWPSNTDKSNTTDLTNPETKPIVLNSTPDSSTPDNTETYLDPFGNSWEERLVPIACWNDINFGVIQARKMQQEALAQLASSLSSTSSGNKRKFNPDSGDSSSGTWTRVSHSNSRNAPSQKMTGNSPSPKRSKTNGNRRDVVRDYSSIPVKYTKEDGTASYGQAPLTPTENASDAAWASYYSHPSVNTPQGAVQDNQGHLSLAWVKTHRFLARIGPSPPPEDAPRHIKNAIKKGVNRFKRFVALQASVPGNLQEKWVEHGFNSLEPIGPKVGRITDLDDVPILKHLRLAINNAQLLSEIEFWARTRRNCTEKLANHYDGDYSSAPNQASLFELRQANANRGHAVSQSHPTSQWSTQTQTVMPDIGQTLQPMANSFHDFAANPLPTFMPIGPTPIQPIPISTPSHRSLGIAQSSLSSNEYRNNSSLPFGQTYSGPIQPLNNNGYNYQANQFGVQTNNAYYQAGQNSLPSIANYANGQVAPQSNYYSPHGIQSSYSQPPPPASTPPPPPPMMDIR</sequence>
<feature type="compositionally biased region" description="Pro residues" evidence="2">
    <location>
        <begin position="858"/>
        <end position="876"/>
    </location>
</feature>
<feature type="region of interest" description="Disordered" evidence="2">
    <location>
        <begin position="445"/>
        <end position="512"/>
    </location>
</feature>
<evidence type="ECO:0000313" key="4">
    <source>
        <dbReference type="Proteomes" id="UP000053927"/>
    </source>
</evidence>
<feature type="compositionally biased region" description="Polar residues" evidence="2">
    <location>
        <begin position="111"/>
        <end position="120"/>
    </location>
</feature>
<feature type="compositionally biased region" description="Polar residues" evidence="2">
    <location>
        <begin position="843"/>
        <end position="853"/>
    </location>
</feature>
<feature type="region of interest" description="Disordered" evidence="2">
    <location>
        <begin position="843"/>
        <end position="876"/>
    </location>
</feature>
<feature type="coiled-coil region" evidence="1">
    <location>
        <begin position="240"/>
        <end position="277"/>
    </location>
</feature>
<feature type="compositionally biased region" description="Polar residues" evidence="2">
    <location>
        <begin position="301"/>
        <end position="325"/>
    </location>
</feature>
<evidence type="ECO:0000256" key="2">
    <source>
        <dbReference type="SAM" id="MobiDB-lite"/>
    </source>
</evidence>
<feature type="compositionally biased region" description="Polar residues" evidence="2">
    <location>
        <begin position="461"/>
        <end position="492"/>
    </location>
</feature>
<organism evidence="3 4">
    <name type="scientific">Stereum hirsutum (strain FP-91666)</name>
    <name type="common">White-rot fungus</name>
    <dbReference type="NCBI Taxonomy" id="721885"/>
    <lineage>
        <taxon>Eukaryota</taxon>
        <taxon>Fungi</taxon>
        <taxon>Dikarya</taxon>
        <taxon>Basidiomycota</taxon>
        <taxon>Agaricomycotina</taxon>
        <taxon>Agaricomycetes</taxon>
        <taxon>Russulales</taxon>
        <taxon>Stereaceae</taxon>
        <taxon>Stereum</taxon>
    </lineage>
</organism>
<keyword evidence="4" id="KW-1185">Reference proteome</keyword>
<accession>R7RXH2</accession>